<dbReference type="PRINTS" id="PR00394">
    <property type="entry name" value="RHSPROTEIN"/>
</dbReference>
<dbReference type="PANTHER" id="PTHR32305">
    <property type="match status" value="1"/>
</dbReference>
<feature type="region of interest" description="Disordered" evidence="1">
    <location>
        <begin position="122"/>
        <end position="160"/>
    </location>
</feature>
<proteinExistence type="predicted"/>
<dbReference type="Proteomes" id="UP001620409">
    <property type="component" value="Unassembled WGS sequence"/>
</dbReference>
<dbReference type="RefSeq" id="WP_404559224.1">
    <property type="nucleotide sequence ID" value="NZ_JADIKI010000018.1"/>
</dbReference>
<reference evidence="2 3" key="1">
    <citation type="submission" date="2020-10" db="EMBL/GenBank/DDBJ databases">
        <title>Phylogeny of dyella-like bacteria.</title>
        <authorList>
            <person name="Fu J."/>
        </authorList>
    </citation>
    <scope>NUCLEOTIDE SEQUENCE [LARGE SCALE GENOMIC DNA]</scope>
    <source>
        <strain evidence="2 3">DHG40</strain>
    </source>
</reference>
<feature type="region of interest" description="Disordered" evidence="1">
    <location>
        <begin position="189"/>
        <end position="214"/>
    </location>
</feature>
<sequence>MANVDTANGVSTITYVTADQLGTPRAIADINGNTLWQNAYQGNPWNEVAPTSNGYVYNLGFSGQYFDAETGQFYNDNRYYDPGRGGYDQPDPIGQAGGIGIYLYGLDNPLSNIDPLGLYPLPSPGTPLPSPSPAPGPGPGIGTVPNYSPPANDPNFEPEAPGLGGLAMRACIAQPELCIVAGSLWPTDAGKQGDETKPGGDSNVVPFPGDSRRPIPNQCPVDEDGKEDRCAALYKSTLDTCASLTGKKRFMCAAAALENYKQCMEEK</sequence>
<name>A0ABW8IDR6_9GAMM</name>
<dbReference type="Gene3D" id="2.180.10.10">
    <property type="entry name" value="RHS repeat-associated core"/>
    <property type="match status" value="1"/>
</dbReference>
<dbReference type="PANTHER" id="PTHR32305:SF15">
    <property type="entry name" value="PROTEIN RHSA-RELATED"/>
    <property type="match status" value="1"/>
</dbReference>
<gene>
    <name evidence="2" type="ORF">ISP18_00140</name>
</gene>
<keyword evidence="3" id="KW-1185">Reference proteome</keyword>
<protein>
    <recommendedName>
        <fullName evidence="4">RHS repeat-associated core domain-containing protein</fullName>
    </recommendedName>
</protein>
<comment type="caution">
    <text evidence="2">The sequence shown here is derived from an EMBL/GenBank/DDBJ whole genome shotgun (WGS) entry which is preliminary data.</text>
</comment>
<dbReference type="NCBIfam" id="TIGR03696">
    <property type="entry name" value="Rhs_assc_core"/>
    <property type="match status" value="1"/>
</dbReference>
<evidence type="ECO:0008006" key="4">
    <source>
        <dbReference type="Google" id="ProtNLM"/>
    </source>
</evidence>
<organism evidence="2 3">
    <name type="scientific">Dyella humi</name>
    <dbReference type="NCBI Taxonomy" id="1770547"/>
    <lineage>
        <taxon>Bacteria</taxon>
        <taxon>Pseudomonadati</taxon>
        <taxon>Pseudomonadota</taxon>
        <taxon>Gammaproteobacteria</taxon>
        <taxon>Lysobacterales</taxon>
        <taxon>Rhodanobacteraceae</taxon>
        <taxon>Dyella</taxon>
    </lineage>
</organism>
<evidence type="ECO:0000313" key="3">
    <source>
        <dbReference type="Proteomes" id="UP001620409"/>
    </source>
</evidence>
<accession>A0ABW8IDR6</accession>
<evidence type="ECO:0000256" key="1">
    <source>
        <dbReference type="SAM" id="MobiDB-lite"/>
    </source>
</evidence>
<dbReference type="InterPro" id="IPR022385">
    <property type="entry name" value="Rhs_assc_core"/>
</dbReference>
<feature type="compositionally biased region" description="Pro residues" evidence="1">
    <location>
        <begin position="122"/>
        <end position="138"/>
    </location>
</feature>
<evidence type="ECO:0000313" key="2">
    <source>
        <dbReference type="EMBL" id="MFK2853000.1"/>
    </source>
</evidence>
<dbReference type="InterPro" id="IPR050708">
    <property type="entry name" value="T6SS_VgrG/RHS"/>
</dbReference>
<dbReference type="EMBL" id="JADIKI010000018">
    <property type="protein sequence ID" value="MFK2853000.1"/>
    <property type="molecule type" value="Genomic_DNA"/>
</dbReference>